<evidence type="ECO:0000256" key="1">
    <source>
        <dbReference type="SAM" id="MobiDB-lite"/>
    </source>
</evidence>
<gene>
    <name evidence="2" type="ORF">FF38_06112</name>
</gene>
<protein>
    <submittedName>
        <fullName evidence="2">Uncharacterized protein</fullName>
    </submittedName>
</protein>
<evidence type="ECO:0000313" key="3">
    <source>
        <dbReference type="Proteomes" id="UP000037069"/>
    </source>
</evidence>
<evidence type="ECO:0000313" key="2">
    <source>
        <dbReference type="EMBL" id="KNC30014.1"/>
    </source>
</evidence>
<dbReference type="Proteomes" id="UP000037069">
    <property type="component" value="Unassembled WGS sequence"/>
</dbReference>
<organism evidence="2 3">
    <name type="scientific">Lucilia cuprina</name>
    <name type="common">Green bottle fly</name>
    <name type="synonym">Australian sheep blowfly</name>
    <dbReference type="NCBI Taxonomy" id="7375"/>
    <lineage>
        <taxon>Eukaryota</taxon>
        <taxon>Metazoa</taxon>
        <taxon>Ecdysozoa</taxon>
        <taxon>Arthropoda</taxon>
        <taxon>Hexapoda</taxon>
        <taxon>Insecta</taxon>
        <taxon>Pterygota</taxon>
        <taxon>Neoptera</taxon>
        <taxon>Endopterygota</taxon>
        <taxon>Diptera</taxon>
        <taxon>Brachycera</taxon>
        <taxon>Muscomorpha</taxon>
        <taxon>Oestroidea</taxon>
        <taxon>Calliphoridae</taxon>
        <taxon>Luciliinae</taxon>
        <taxon>Lucilia</taxon>
    </lineage>
</organism>
<reference evidence="2 3" key="1">
    <citation type="journal article" date="2015" name="Nat. Commun.">
        <title>Lucilia cuprina genome unlocks parasitic fly biology to underpin future interventions.</title>
        <authorList>
            <person name="Anstead C.A."/>
            <person name="Korhonen P.K."/>
            <person name="Young N.D."/>
            <person name="Hall R.S."/>
            <person name="Jex A.R."/>
            <person name="Murali S.C."/>
            <person name="Hughes D.S."/>
            <person name="Lee S.F."/>
            <person name="Perry T."/>
            <person name="Stroehlein A.J."/>
            <person name="Ansell B.R."/>
            <person name="Breugelmans B."/>
            <person name="Hofmann A."/>
            <person name="Qu J."/>
            <person name="Dugan S."/>
            <person name="Lee S.L."/>
            <person name="Chao H."/>
            <person name="Dinh H."/>
            <person name="Han Y."/>
            <person name="Doddapaneni H.V."/>
            <person name="Worley K.C."/>
            <person name="Muzny D.M."/>
            <person name="Ioannidis P."/>
            <person name="Waterhouse R.M."/>
            <person name="Zdobnov E.M."/>
            <person name="James P.J."/>
            <person name="Bagnall N.H."/>
            <person name="Kotze A.C."/>
            <person name="Gibbs R.A."/>
            <person name="Richards S."/>
            <person name="Batterham P."/>
            <person name="Gasser R.B."/>
        </authorList>
    </citation>
    <scope>NUCLEOTIDE SEQUENCE [LARGE SCALE GENOMIC DNA]</scope>
    <source>
        <strain evidence="2 3">LS</strain>
        <tissue evidence="2">Full body</tissue>
    </source>
</reference>
<proteinExistence type="predicted"/>
<feature type="region of interest" description="Disordered" evidence="1">
    <location>
        <begin position="182"/>
        <end position="224"/>
    </location>
</feature>
<sequence length="224" mass="24295">MITLGYKSDPCCIKAPMANQKQFFNVKSLLMVNNSVDFPESMLLYSILRNDVGKCRRLSGHHISDDLFEVGANLGLACINSMPSSSALTSPTTAPCSFCVNSISSCKSNSFDLDAASSSLWSYAFGTLKAIVVCCLAGTHSRGEKRATIQIWQQLPVILSLQLQLTPTKVEKLTNICEESNDSKYSKETKETITDTTTTTTSTSSGSSSITNSTKDDKDSSRLK</sequence>
<accession>A0A0L0CEV4</accession>
<dbReference type="AlphaFoldDB" id="A0A0L0CEV4"/>
<comment type="caution">
    <text evidence="2">The sequence shown here is derived from an EMBL/GenBank/DDBJ whole genome shotgun (WGS) entry which is preliminary data.</text>
</comment>
<feature type="compositionally biased region" description="Basic and acidic residues" evidence="1">
    <location>
        <begin position="214"/>
        <end position="224"/>
    </location>
</feature>
<keyword evidence="3" id="KW-1185">Reference proteome</keyword>
<feature type="compositionally biased region" description="Basic and acidic residues" evidence="1">
    <location>
        <begin position="182"/>
        <end position="193"/>
    </location>
</feature>
<dbReference type="EMBL" id="JRES01000589">
    <property type="protein sequence ID" value="KNC30014.1"/>
    <property type="molecule type" value="Genomic_DNA"/>
</dbReference>
<feature type="compositionally biased region" description="Low complexity" evidence="1">
    <location>
        <begin position="194"/>
        <end position="213"/>
    </location>
</feature>
<name>A0A0L0CEV4_LUCCU</name>